<organism evidence="3 4">
    <name type="scientific">Rugosimonospora acidiphila</name>
    <dbReference type="NCBI Taxonomy" id="556531"/>
    <lineage>
        <taxon>Bacteria</taxon>
        <taxon>Bacillati</taxon>
        <taxon>Actinomycetota</taxon>
        <taxon>Actinomycetes</taxon>
        <taxon>Micromonosporales</taxon>
        <taxon>Micromonosporaceae</taxon>
        <taxon>Rugosimonospora</taxon>
    </lineage>
</organism>
<accession>A0ABP9SG02</accession>
<feature type="compositionally biased region" description="Gly residues" evidence="1">
    <location>
        <begin position="99"/>
        <end position="110"/>
    </location>
</feature>
<feature type="region of interest" description="Disordered" evidence="1">
    <location>
        <begin position="94"/>
        <end position="118"/>
    </location>
</feature>
<comment type="caution">
    <text evidence="3">The sequence shown here is derived from an EMBL/GenBank/DDBJ whole genome shotgun (WGS) entry which is preliminary data.</text>
</comment>
<evidence type="ECO:0000313" key="3">
    <source>
        <dbReference type="EMBL" id="GAA5195677.1"/>
    </source>
</evidence>
<sequence>MTIDEIIGFIDGLGGVLILRPAPGDGSPEISWGDAFFYYAPDGVVPTNTQPFATIVTKDYPGDDASRLDRPGAFRVNLAAGREAFARWTGHAPRESAAGGVGAPGAGPGTEAGTDTRDDPACLAAPTESGATGGGDDTVIAHPVYGALGWLAVANPGSRTERATRELLRTAYLLARLRYERRAERSGSS</sequence>
<keyword evidence="4" id="KW-1185">Reference proteome</keyword>
<dbReference type="Pfam" id="PF19694">
    <property type="entry name" value="DUF6194"/>
    <property type="match status" value="1"/>
</dbReference>
<proteinExistence type="predicted"/>
<feature type="domain" description="DUF6194" evidence="2">
    <location>
        <begin position="1"/>
        <end position="183"/>
    </location>
</feature>
<gene>
    <name evidence="3" type="ORF">GCM10023322_62890</name>
</gene>
<evidence type="ECO:0000256" key="1">
    <source>
        <dbReference type="SAM" id="MobiDB-lite"/>
    </source>
</evidence>
<dbReference type="InterPro" id="IPR045676">
    <property type="entry name" value="DUF6194"/>
</dbReference>
<protein>
    <recommendedName>
        <fullName evidence="2">DUF6194 domain-containing protein</fullName>
    </recommendedName>
</protein>
<name>A0ABP9SG02_9ACTN</name>
<reference evidence="4" key="1">
    <citation type="journal article" date="2019" name="Int. J. Syst. Evol. Microbiol.">
        <title>The Global Catalogue of Microorganisms (GCM) 10K type strain sequencing project: providing services to taxonomists for standard genome sequencing and annotation.</title>
        <authorList>
            <consortium name="The Broad Institute Genomics Platform"/>
            <consortium name="The Broad Institute Genome Sequencing Center for Infectious Disease"/>
            <person name="Wu L."/>
            <person name="Ma J."/>
        </authorList>
    </citation>
    <scope>NUCLEOTIDE SEQUENCE [LARGE SCALE GENOMIC DNA]</scope>
    <source>
        <strain evidence="4">JCM 18304</strain>
    </source>
</reference>
<dbReference type="RefSeq" id="WP_345635755.1">
    <property type="nucleotide sequence ID" value="NZ_BAABJQ010000024.1"/>
</dbReference>
<dbReference type="Proteomes" id="UP001501570">
    <property type="component" value="Unassembled WGS sequence"/>
</dbReference>
<evidence type="ECO:0000313" key="4">
    <source>
        <dbReference type="Proteomes" id="UP001501570"/>
    </source>
</evidence>
<evidence type="ECO:0000259" key="2">
    <source>
        <dbReference type="Pfam" id="PF19694"/>
    </source>
</evidence>
<dbReference type="EMBL" id="BAABJQ010000024">
    <property type="protein sequence ID" value="GAA5195677.1"/>
    <property type="molecule type" value="Genomic_DNA"/>
</dbReference>